<proteinExistence type="predicted"/>
<feature type="domain" description="Fe2OG dioxygenase" evidence="1">
    <location>
        <begin position="109"/>
        <end position="207"/>
    </location>
</feature>
<dbReference type="PROSITE" id="PS51471">
    <property type="entry name" value="FE2OG_OXY"/>
    <property type="match status" value="1"/>
</dbReference>
<dbReference type="SUPFAM" id="SSF51197">
    <property type="entry name" value="Clavaminate synthase-like"/>
    <property type="match status" value="1"/>
</dbReference>
<dbReference type="InterPro" id="IPR037151">
    <property type="entry name" value="AlkB-like_sf"/>
</dbReference>
<evidence type="ECO:0000313" key="2">
    <source>
        <dbReference type="EMBL" id="KGD62935.1"/>
    </source>
</evidence>
<dbReference type="RefSeq" id="WP_232221952.1">
    <property type="nucleotide sequence ID" value="NZ_ARXU01000001.1"/>
</dbReference>
<protein>
    <recommendedName>
        <fullName evidence="1">Fe2OG dioxygenase domain-containing protein</fullName>
    </recommendedName>
</protein>
<dbReference type="PANTHER" id="PTHR31212:SF4">
    <property type="entry name" value="ALPHA-KETOGLUTARATE-DEPENDENT DIOXYGENASE ALKB HOMOLOG 3"/>
    <property type="match status" value="1"/>
</dbReference>
<name>A0ABR4WHD4_9GAMM</name>
<dbReference type="PANTHER" id="PTHR31212">
    <property type="entry name" value="ALPHA-KETOGLUTARATE-DEPENDENT DIOXYGENASE ALKB HOMOLOG 3"/>
    <property type="match status" value="1"/>
</dbReference>
<organism evidence="2 3">
    <name type="scientific">Alcanivorax jadensis T9</name>
    <dbReference type="NCBI Taxonomy" id="1177181"/>
    <lineage>
        <taxon>Bacteria</taxon>
        <taxon>Pseudomonadati</taxon>
        <taxon>Pseudomonadota</taxon>
        <taxon>Gammaproteobacteria</taxon>
        <taxon>Oceanospirillales</taxon>
        <taxon>Alcanivoracaceae</taxon>
        <taxon>Alcanivorax</taxon>
    </lineage>
</organism>
<dbReference type="InterPro" id="IPR005123">
    <property type="entry name" value="Oxoglu/Fe-dep_dioxygenase_dom"/>
</dbReference>
<dbReference type="InterPro" id="IPR032854">
    <property type="entry name" value="ALKBH3"/>
</dbReference>
<dbReference type="Gene3D" id="2.60.120.590">
    <property type="entry name" value="Alpha-ketoglutarate-dependent dioxygenase AlkB-like"/>
    <property type="match status" value="1"/>
</dbReference>
<dbReference type="Pfam" id="PF13532">
    <property type="entry name" value="2OG-FeII_Oxy_2"/>
    <property type="match status" value="1"/>
</dbReference>
<evidence type="ECO:0000259" key="1">
    <source>
        <dbReference type="PROSITE" id="PS51471"/>
    </source>
</evidence>
<dbReference type="InterPro" id="IPR027450">
    <property type="entry name" value="AlkB-like"/>
</dbReference>
<gene>
    <name evidence="2" type="ORF">T9A_00255</name>
</gene>
<keyword evidence="3" id="KW-1185">Reference proteome</keyword>
<sequence>MTVNDSGSAAGQKMPEAITLAGQARLWLWHHALPAAQHRLLQADLNAALDWQQPRIQVFGRYHTVPRLTAWHGDAGIPYRYSGHQHVADGWPDVLKPVRDTVSELCGHPFNSVLANRYRNGKDCMGYHSDDEPELGPEPWIASYSLGAERDFVFRPRGGGRQCFSLALPDNSLLLMSPQVQQQFQHALPRRQRVQGERLNLTFRRIFTGISPRTRN</sequence>
<dbReference type="Proteomes" id="UP000029443">
    <property type="component" value="Unassembled WGS sequence"/>
</dbReference>
<reference evidence="2 3" key="1">
    <citation type="submission" date="2012-09" db="EMBL/GenBank/DDBJ databases">
        <title>Genome Sequence of alkane-degrading Bacterium Alcanivorax jadensis T9.</title>
        <authorList>
            <person name="Lai Q."/>
            <person name="Shao Z."/>
        </authorList>
    </citation>
    <scope>NUCLEOTIDE SEQUENCE [LARGE SCALE GENOMIC DNA]</scope>
    <source>
        <strain evidence="2 3">T9</strain>
    </source>
</reference>
<comment type="caution">
    <text evidence="2">The sequence shown here is derived from an EMBL/GenBank/DDBJ whole genome shotgun (WGS) entry which is preliminary data.</text>
</comment>
<dbReference type="EMBL" id="ARXU01000001">
    <property type="protein sequence ID" value="KGD62935.1"/>
    <property type="molecule type" value="Genomic_DNA"/>
</dbReference>
<accession>A0ABR4WHD4</accession>
<evidence type="ECO:0000313" key="3">
    <source>
        <dbReference type="Proteomes" id="UP000029443"/>
    </source>
</evidence>